<reference evidence="9" key="1">
    <citation type="submission" date="2017-04" db="EMBL/GenBank/DDBJ databases">
        <title>Complete Genome Sequences of Twelve Strains of a Stable Defined Moderately Diverse Mouse Microbiota 2 (sDMDMm2).</title>
        <authorList>
            <person name="Uchimura Y."/>
            <person name="Wyss M."/>
            <person name="Brugiroux S."/>
            <person name="Limenitakis J.P."/>
            <person name="Stecher B."/>
            <person name="McCoy K.D."/>
            <person name="Macpherson A.J."/>
        </authorList>
    </citation>
    <scope>NUCLEOTIDE SEQUENCE</scope>
    <source>
        <strain evidence="9">YL58</strain>
    </source>
</reference>
<dbReference type="AlphaFoldDB" id="A0A1C7IFU9"/>
<dbReference type="Pfam" id="PF00528">
    <property type="entry name" value="BPD_transp_1"/>
    <property type="match status" value="1"/>
</dbReference>
<accession>A0A1C7IFU9</accession>
<sequence>MAEMTSMSRGQRNYLRKLRRDSQIVRLIRILIFLAFLALWEGSARLGLIDSFIFSSPSQVVLAMYHMILDGTLAVHTGVTLWETIASFALVTVFGIAIAVLLWCFPKLSSILEPYLVVLNSLPKSALAPLLIVWLGSNIKTIIVAGLSVAIFGAILNLYTGFCGTDPDKLKLISTLRGTKKDALFKVVLPSSVPLILSIMKVNIGLCLIGVVIGEMIGSKRGLGYLIIYSSQVFKLDTMIMSIVILCIIAAVLYSLINIAEKKYRKHF</sequence>
<evidence type="ECO:0000256" key="2">
    <source>
        <dbReference type="ARBA" id="ARBA00022448"/>
    </source>
</evidence>
<keyword evidence="3" id="KW-1003">Cell membrane</keyword>
<evidence type="ECO:0000256" key="6">
    <source>
        <dbReference type="ARBA" id="ARBA00023136"/>
    </source>
</evidence>
<evidence type="ECO:0000256" key="3">
    <source>
        <dbReference type="ARBA" id="ARBA00022475"/>
    </source>
</evidence>
<keyword evidence="6 7" id="KW-0472">Membrane</keyword>
<dbReference type="GO" id="GO:0055085">
    <property type="term" value="P:transmembrane transport"/>
    <property type="evidence" value="ECO:0007669"/>
    <property type="project" value="InterPro"/>
</dbReference>
<dbReference type="EMBL" id="CP015405">
    <property type="protein sequence ID" value="ANU78547.2"/>
    <property type="molecule type" value="Genomic_DNA"/>
</dbReference>
<dbReference type="PROSITE" id="PS50928">
    <property type="entry name" value="ABC_TM1"/>
    <property type="match status" value="1"/>
</dbReference>
<feature type="transmembrane region" description="Helical" evidence="7">
    <location>
        <begin position="183"/>
        <end position="213"/>
    </location>
</feature>
<organism evidence="9 10">
    <name type="scientific">Blautia pseudococcoides</name>
    <dbReference type="NCBI Taxonomy" id="1796616"/>
    <lineage>
        <taxon>Bacteria</taxon>
        <taxon>Bacillati</taxon>
        <taxon>Bacillota</taxon>
        <taxon>Clostridia</taxon>
        <taxon>Lachnospirales</taxon>
        <taxon>Lachnospiraceae</taxon>
        <taxon>Blautia</taxon>
    </lineage>
</organism>
<protein>
    <submittedName>
        <fullName evidence="9">Sulfonate ABC transporter permease</fullName>
    </submittedName>
</protein>
<dbReference type="CDD" id="cd06261">
    <property type="entry name" value="TM_PBP2"/>
    <property type="match status" value="1"/>
</dbReference>
<dbReference type="OrthoDB" id="9783295at2"/>
<evidence type="ECO:0000259" key="8">
    <source>
        <dbReference type="PROSITE" id="PS50928"/>
    </source>
</evidence>
<dbReference type="KEGG" id="byl:A4V09_04370"/>
<dbReference type="InterPro" id="IPR035906">
    <property type="entry name" value="MetI-like_sf"/>
</dbReference>
<dbReference type="Proteomes" id="UP000092574">
    <property type="component" value="Chromosome"/>
</dbReference>
<dbReference type="SUPFAM" id="SSF161098">
    <property type="entry name" value="MetI-like"/>
    <property type="match status" value="1"/>
</dbReference>
<keyword evidence="5 7" id="KW-1133">Transmembrane helix</keyword>
<keyword evidence="2 7" id="KW-0813">Transport</keyword>
<feature type="transmembrane region" description="Helical" evidence="7">
    <location>
        <begin position="85"/>
        <end position="105"/>
    </location>
</feature>
<evidence type="ECO:0000256" key="5">
    <source>
        <dbReference type="ARBA" id="ARBA00022989"/>
    </source>
</evidence>
<comment type="subcellular location">
    <subcellularLocation>
        <location evidence="1 7">Cell membrane</location>
        <topology evidence="1 7">Multi-pass membrane protein</topology>
    </subcellularLocation>
</comment>
<dbReference type="PANTHER" id="PTHR30151">
    <property type="entry name" value="ALKANE SULFONATE ABC TRANSPORTER-RELATED, MEMBRANE SUBUNIT"/>
    <property type="match status" value="1"/>
</dbReference>
<feature type="transmembrane region" description="Helical" evidence="7">
    <location>
        <begin position="142"/>
        <end position="162"/>
    </location>
</feature>
<evidence type="ECO:0000256" key="1">
    <source>
        <dbReference type="ARBA" id="ARBA00004651"/>
    </source>
</evidence>
<comment type="similarity">
    <text evidence="7">Belongs to the binding-protein-dependent transport system permease family.</text>
</comment>
<evidence type="ECO:0000313" key="10">
    <source>
        <dbReference type="Proteomes" id="UP000092574"/>
    </source>
</evidence>
<dbReference type="InterPro" id="IPR000515">
    <property type="entry name" value="MetI-like"/>
</dbReference>
<keyword evidence="4 7" id="KW-0812">Transmembrane</keyword>
<feature type="transmembrane region" description="Helical" evidence="7">
    <location>
        <begin position="117"/>
        <end position="136"/>
    </location>
</feature>
<feature type="domain" description="ABC transmembrane type-1" evidence="8">
    <location>
        <begin position="77"/>
        <end position="258"/>
    </location>
</feature>
<feature type="transmembrane region" description="Helical" evidence="7">
    <location>
        <begin position="239"/>
        <end position="260"/>
    </location>
</feature>
<keyword evidence="10" id="KW-1185">Reference proteome</keyword>
<gene>
    <name evidence="9" type="ORF">A4V09_04370</name>
</gene>
<dbReference type="STRING" id="1796616.A4V09_04370"/>
<dbReference type="Gene3D" id="1.10.3720.10">
    <property type="entry name" value="MetI-like"/>
    <property type="match status" value="1"/>
</dbReference>
<dbReference type="GO" id="GO:0005886">
    <property type="term" value="C:plasma membrane"/>
    <property type="evidence" value="ECO:0007669"/>
    <property type="project" value="UniProtKB-SubCell"/>
</dbReference>
<dbReference type="PANTHER" id="PTHR30151:SF19">
    <property type="entry name" value="ABC TRANSPORTER PERMEASE"/>
    <property type="match status" value="1"/>
</dbReference>
<evidence type="ECO:0000256" key="4">
    <source>
        <dbReference type="ARBA" id="ARBA00022692"/>
    </source>
</evidence>
<proteinExistence type="inferred from homology"/>
<evidence type="ECO:0000256" key="7">
    <source>
        <dbReference type="RuleBase" id="RU363032"/>
    </source>
</evidence>
<name>A0A1C7IFU9_9FIRM</name>
<evidence type="ECO:0000313" key="9">
    <source>
        <dbReference type="EMBL" id="ANU78547.2"/>
    </source>
</evidence>